<organism evidence="5 6">
    <name type="scientific">Sulfitobacter sediminilitoris</name>
    <dbReference type="NCBI Taxonomy" id="2698830"/>
    <lineage>
        <taxon>Bacteria</taxon>
        <taxon>Pseudomonadati</taxon>
        <taxon>Pseudomonadota</taxon>
        <taxon>Alphaproteobacteria</taxon>
        <taxon>Rhodobacterales</taxon>
        <taxon>Roseobacteraceae</taxon>
        <taxon>Sulfitobacter</taxon>
    </lineage>
</organism>
<dbReference type="PROSITE" id="PS50043">
    <property type="entry name" value="HTH_LUXR_2"/>
    <property type="match status" value="1"/>
</dbReference>
<dbReference type="SMART" id="SM00421">
    <property type="entry name" value="HTH_LUXR"/>
    <property type="match status" value="1"/>
</dbReference>
<keyword evidence="6" id="KW-1185">Reference proteome</keyword>
<dbReference type="Pfam" id="PF03472">
    <property type="entry name" value="Autoind_bind"/>
    <property type="match status" value="1"/>
</dbReference>
<accession>A0A6P0CBA6</accession>
<dbReference type="RefSeq" id="WP_164353352.1">
    <property type="nucleotide sequence ID" value="NZ_JBHSVZ010000001.1"/>
</dbReference>
<dbReference type="Gene3D" id="1.10.10.10">
    <property type="entry name" value="Winged helix-like DNA-binding domain superfamily/Winged helix DNA-binding domain"/>
    <property type="match status" value="1"/>
</dbReference>
<keyword evidence="1" id="KW-0805">Transcription regulation</keyword>
<evidence type="ECO:0000256" key="1">
    <source>
        <dbReference type="ARBA" id="ARBA00023015"/>
    </source>
</evidence>
<proteinExistence type="predicted"/>
<feature type="domain" description="HTH luxR-type" evidence="4">
    <location>
        <begin position="172"/>
        <end position="237"/>
    </location>
</feature>
<keyword evidence="3" id="KW-0804">Transcription</keyword>
<dbReference type="GO" id="GO:0003677">
    <property type="term" value="F:DNA binding"/>
    <property type="evidence" value="ECO:0007669"/>
    <property type="project" value="UniProtKB-KW"/>
</dbReference>
<comment type="caution">
    <text evidence="5">The sequence shown here is derived from an EMBL/GenBank/DDBJ whole genome shotgun (WGS) entry which is preliminary data.</text>
</comment>
<evidence type="ECO:0000313" key="5">
    <source>
        <dbReference type="EMBL" id="NEK22426.1"/>
    </source>
</evidence>
<dbReference type="InterPro" id="IPR036388">
    <property type="entry name" value="WH-like_DNA-bd_sf"/>
</dbReference>
<dbReference type="InterPro" id="IPR000792">
    <property type="entry name" value="Tscrpt_reg_LuxR_C"/>
</dbReference>
<name>A0A6P0CBA6_9RHOB</name>
<dbReference type="InterPro" id="IPR005143">
    <property type="entry name" value="TF_LuxR_autoind-bd_dom"/>
</dbReference>
<dbReference type="Proteomes" id="UP000468591">
    <property type="component" value="Unassembled WGS sequence"/>
</dbReference>
<dbReference type="PANTHER" id="PTHR44688">
    <property type="entry name" value="DNA-BINDING TRANSCRIPTIONAL ACTIVATOR DEVR_DOSR"/>
    <property type="match status" value="1"/>
</dbReference>
<evidence type="ECO:0000313" key="6">
    <source>
        <dbReference type="Proteomes" id="UP000468591"/>
    </source>
</evidence>
<dbReference type="Gene3D" id="3.30.450.80">
    <property type="entry name" value="Transcription factor LuxR-like, autoinducer-binding domain"/>
    <property type="match status" value="1"/>
</dbReference>
<reference evidence="5 6" key="1">
    <citation type="submission" date="2020-01" db="EMBL/GenBank/DDBJ databases">
        <title>Sulfitobacter sediminilitoris sp. nov., isolated from a tidal flat.</title>
        <authorList>
            <person name="Park S."/>
            <person name="Yoon J.-H."/>
        </authorList>
    </citation>
    <scope>NUCLEOTIDE SEQUENCE [LARGE SCALE GENOMIC DNA]</scope>
    <source>
        <strain evidence="5 6">JBTF-M27</strain>
    </source>
</reference>
<dbReference type="CDD" id="cd06170">
    <property type="entry name" value="LuxR_C_like"/>
    <property type="match status" value="1"/>
</dbReference>
<evidence type="ECO:0000259" key="4">
    <source>
        <dbReference type="PROSITE" id="PS50043"/>
    </source>
</evidence>
<dbReference type="GO" id="GO:0006355">
    <property type="term" value="P:regulation of DNA-templated transcription"/>
    <property type="evidence" value="ECO:0007669"/>
    <property type="project" value="InterPro"/>
</dbReference>
<evidence type="ECO:0000256" key="2">
    <source>
        <dbReference type="ARBA" id="ARBA00023125"/>
    </source>
</evidence>
<protein>
    <submittedName>
        <fullName evidence="5">LuxR family transcriptional regulator</fullName>
    </submittedName>
</protein>
<evidence type="ECO:0000256" key="3">
    <source>
        <dbReference type="ARBA" id="ARBA00023163"/>
    </source>
</evidence>
<dbReference type="PANTHER" id="PTHR44688:SF16">
    <property type="entry name" value="DNA-BINDING TRANSCRIPTIONAL ACTIVATOR DEVR_DOSR"/>
    <property type="match status" value="1"/>
</dbReference>
<dbReference type="InterPro" id="IPR036693">
    <property type="entry name" value="TF_LuxR_autoind-bd_dom_sf"/>
</dbReference>
<dbReference type="InterPro" id="IPR016032">
    <property type="entry name" value="Sig_transdc_resp-reg_C-effctor"/>
</dbReference>
<sequence>MMQGIPLQEFIAHCKDIERLRDLWCAALDFFHSRGIAMVSYHSDDAEAPGAAPLAIVEDGFPRDWVSKYIDGNLSRIDPIPELAAKLNRPFRWSEAGELAALTEDQKHYMQLLAAAKLGDGLAMQVYGPNMRNAYIELGFGANTAELSAQDISELRCAAQMAHLRYCEITADRQHRAELSPIELEVLRWIAEGKSNSVIADILGISRHTVDTMTRRMFEKLEVHDRTSAAVRGLGSGLLHYRHQQAG</sequence>
<dbReference type="PROSITE" id="PS00622">
    <property type="entry name" value="HTH_LUXR_1"/>
    <property type="match status" value="1"/>
</dbReference>
<dbReference type="PRINTS" id="PR00038">
    <property type="entry name" value="HTHLUXR"/>
</dbReference>
<dbReference type="EMBL" id="JAABNT010000004">
    <property type="protein sequence ID" value="NEK22426.1"/>
    <property type="molecule type" value="Genomic_DNA"/>
</dbReference>
<dbReference type="SUPFAM" id="SSF46894">
    <property type="entry name" value="C-terminal effector domain of the bipartite response regulators"/>
    <property type="match status" value="1"/>
</dbReference>
<keyword evidence="2" id="KW-0238">DNA-binding</keyword>
<dbReference type="SUPFAM" id="SSF75516">
    <property type="entry name" value="Pheromone-binding domain of LuxR-like quorum-sensing transcription factors"/>
    <property type="match status" value="1"/>
</dbReference>
<dbReference type="AlphaFoldDB" id="A0A6P0CBA6"/>
<dbReference type="Pfam" id="PF00196">
    <property type="entry name" value="GerE"/>
    <property type="match status" value="1"/>
</dbReference>
<gene>
    <name evidence="5" type="ORF">GV827_08435</name>
</gene>